<dbReference type="CDD" id="cd00831">
    <property type="entry name" value="CHS_like"/>
    <property type="match status" value="1"/>
</dbReference>
<dbReference type="AlphaFoldDB" id="A0A1N7LJZ8"/>
<keyword evidence="2" id="KW-0808">Transferase</keyword>
<dbReference type="InterPro" id="IPR011141">
    <property type="entry name" value="Polyketide_synthase_type-III"/>
</dbReference>
<evidence type="ECO:0000256" key="3">
    <source>
        <dbReference type="ARBA" id="ARBA00023315"/>
    </source>
</evidence>
<dbReference type="InterPro" id="IPR001099">
    <property type="entry name" value="Chalcone/stilbene_synt_N"/>
</dbReference>
<proteinExistence type="inferred from homology"/>
<dbReference type="GO" id="GO:0030639">
    <property type="term" value="P:polyketide biosynthetic process"/>
    <property type="evidence" value="ECO:0007669"/>
    <property type="project" value="TreeGrafter"/>
</dbReference>
<evidence type="ECO:0000259" key="6">
    <source>
        <dbReference type="Pfam" id="PF02797"/>
    </source>
</evidence>
<keyword evidence="3" id="KW-0012">Acyltransferase</keyword>
<dbReference type="Pfam" id="PF00195">
    <property type="entry name" value="Chal_sti_synt_N"/>
    <property type="match status" value="1"/>
</dbReference>
<feature type="domain" description="Chalcone/stilbene synthase N-terminal" evidence="5">
    <location>
        <begin position="4"/>
        <end position="201"/>
    </location>
</feature>
<gene>
    <name evidence="7" type="ORF">SAMN05421790_104214</name>
</gene>
<dbReference type="PANTHER" id="PTHR11877">
    <property type="entry name" value="HYDROXYMETHYLGLUTARYL-COA SYNTHASE"/>
    <property type="match status" value="1"/>
</dbReference>
<evidence type="ECO:0000313" key="8">
    <source>
        <dbReference type="Proteomes" id="UP000186795"/>
    </source>
</evidence>
<name>A0A1N7LJZ8_9BACL</name>
<dbReference type="EMBL" id="FTOD01000004">
    <property type="protein sequence ID" value="SIS74071.1"/>
    <property type="molecule type" value="Genomic_DNA"/>
</dbReference>
<accession>A0A1N7LJZ8</accession>
<evidence type="ECO:0000256" key="4">
    <source>
        <dbReference type="PIRSR" id="PIRSR000451-1"/>
    </source>
</evidence>
<feature type="active site" description="Acyl-thioester intermediate" evidence="4">
    <location>
        <position position="139"/>
    </location>
</feature>
<evidence type="ECO:0000259" key="5">
    <source>
        <dbReference type="Pfam" id="PF00195"/>
    </source>
</evidence>
<dbReference type="RefSeq" id="WP_076524515.1">
    <property type="nucleotide sequence ID" value="NZ_CP048103.1"/>
</dbReference>
<reference evidence="8" key="1">
    <citation type="submission" date="2017-01" db="EMBL/GenBank/DDBJ databases">
        <authorList>
            <person name="Varghese N."/>
            <person name="Submissions S."/>
        </authorList>
    </citation>
    <scope>NUCLEOTIDE SEQUENCE [LARGE SCALE GENOMIC DNA]</scope>
    <source>
        <strain evidence="8">DSM 45196</strain>
    </source>
</reference>
<evidence type="ECO:0000256" key="2">
    <source>
        <dbReference type="ARBA" id="ARBA00022679"/>
    </source>
</evidence>
<feature type="domain" description="Chalcone/stilbene synthase C-terminal" evidence="6">
    <location>
        <begin position="220"/>
        <end position="353"/>
    </location>
</feature>
<dbReference type="Proteomes" id="UP000186795">
    <property type="component" value="Unassembled WGS sequence"/>
</dbReference>
<dbReference type="Gene3D" id="3.40.47.10">
    <property type="match status" value="2"/>
</dbReference>
<dbReference type="PIRSF" id="PIRSF000451">
    <property type="entry name" value="PKS_III"/>
    <property type="match status" value="1"/>
</dbReference>
<evidence type="ECO:0000313" key="7">
    <source>
        <dbReference type="EMBL" id="SIS74071.1"/>
    </source>
</evidence>
<evidence type="ECO:0000256" key="1">
    <source>
        <dbReference type="ARBA" id="ARBA00005531"/>
    </source>
</evidence>
<organism evidence="7 8">
    <name type="scientific">Kroppenstedtia eburnea</name>
    <dbReference type="NCBI Taxonomy" id="714067"/>
    <lineage>
        <taxon>Bacteria</taxon>
        <taxon>Bacillati</taxon>
        <taxon>Bacillota</taxon>
        <taxon>Bacilli</taxon>
        <taxon>Bacillales</taxon>
        <taxon>Thermoactinomycetaceae</taxon>
        <taxon>Kroppenstedtia</taxon>
    </lineage>
</organism>
<dbReference type="InterPro" id="IPR012328">
    <property type="entry name" value="Chalcone/stilbene_synt_C"/>
</dbReference>
<dbReference type="InterPro" id="IPR016039">
    <property type="entry name" value="Thiolase-like"/>
</dbReference>
<dbReference type="GO" id="GO:0016747">
    <property type="term" value="F:acyltransferase activity, transferring groups other than amino-acyl groups"/>
    <property type="evidence" value="ECO:0007669"/>
    <property type="project" value="InterPro"/>
</dbReference>
<comment type="similarity">
    <text evidence="1">Belongs to the thiolase-like superfamily. Chalcone/stilbene synthases family.</text>
</comment>
<dbReference type="Pfam" id="PF02797">
    <property type="entry name" value="Chal_sti_synt_C"/>
    <property type="match status" value="1"/>
</dbReference>
<keyword evidence="8" id="KW-1185">Reference proteome</keyword>
<sequence length="354" mass="39221">MPRIVSVGTAVPEHILPQEEAREFVRRLFEDSFDDIDRYLPIFENTRIHTRHLSRPRVWFEQDRGFAERNRIYIETACHLGEEAVSRCLDQAGISPAEVDHLFFVSTSGLATPSIDARMVKGLGLNRHVKRTPIWGLGCAGGASGLARACEYARAYPDSRVVLLAVELCSLTFRLNDRSKSNLVATSLFADGAAAVLVAGDAARIPGEWGERPAVLDTMTTTWPDSLDVMGWDVADDGLKVVFSRDIPGMVRKEVLPAVREFLERTGVAPGQVHRYIAHPGGAKVLKAYQEALELPGEALVHSREVLREYGNMSSATVLFVLERELRESHQPGEYGLLTALGPGFSSELMLLRW</sequence>
<dbReference type="PANTHER" id="PTHR11877:SF99">
    <property type="entry name" value="1,3,6,8-TETRAHYDROXYNAPHTHALENE SYNTHASE"/>
    <property type="match status" value="1"/>
</dbReference>
<dbReference type="SUPFAM" id="SSF53901">
    <property type="entry name" value="Thiolase-like"/>
    <property type="match status" value="1"/>
</dbReference>
<protein>
    <submittedName>
        <fullName evidence="7">15-methylpalmitoyl-4-hydroxy-2-pyrone synthase</fullName>
    </submittedName>
</protein>